<dbReference type="AlphaFoldDB" id="A0A8H4QXB2"/>
<name>A0A8H4QXB2_9AGAR</name>
<protein>
    <submittedName>
        <fullName evidence="2">Uncharacterized protein</fullName>
    </submittedName>
</protein>
<comment type="caution">
    <text evidence="2">The sequence shown here is derived from an EMBL/GenBank/DDBJ whole genome shotgun (WGS) entry which is preliminary data.</text>
</comment>
<reference evidence="2 3" key="1">
    <citation type="submission" date="2019-12" db="EMBL/GenBank/DDBJ databases">
        <authorList>
            <person name="Floudas D."/>
            <person name="Bentzer J."/>
            <person name="Ahren D."/>
            <person name="Johansson T."/>
            <person name="Persson P."/>
            <person name="Tunlid A."/>
        </authorList>
    </citation>
    <scope>NUCLEOTIDE SEQUENCE [LARGE SCALE GENOMIC DNA]</scope>
    <source>
        <strain evidence="2 3">CBS 102.39</strain>
    </source>
</reference>
<feature type="region of interest" description="Disordered" evidence="1">
    <location>
        <begin position="1"/>
        <end position="91"/>
    </location>
</feature>
<accession>A0A8H4QXB2</accession>
<proteinExistence type="predicted"/>
<gene>
    <name evidence="2" type="ORF">D9613_009682</name>
</gene>
<dbReference type="EMBL" id="JAACJL010000017">
    <property type="protein sequence ID" value="KAF4618579.1"/>
    <property type="molecule type" value="Genomic_DNA"/>
</dbReference>
<organism evidence="2 3">
    <name type="scientific">Agrocybe pediades</name>
    <dbReference type="NCBI Taxonomy" id="84607"/>
    <lineage>
        <taxon>Eukaryota</taxon>
        <taxon>Fungi</taxon>
        <taxon>Dikarya</taxon>
        <taxon>Basidiomycota</taxon>
        <taxon>Agaricomycotina</taxon>
        <taxon>Agaricomycetes</taxon>
        <taxon>Agaricomycetidae</taxon>
        <taxon>Agaricales</taxon>
        <taxon>Agaricineae</taxon>
        <taxon>Strophariaceae</taxon>
        <taxon>Agrocybe</taxon>
    </lineage>
</organism>
<keyword evidence="3" id="KW-1185">Reference proteome</keyword>
<feature type="region of interest" description="Disordered" evidence="1">
    <location>
        <begin position="104"/>
        <end position="130"/>
    </location>
</feature>
<feature type="compositionally biased region" description="Polar residues" evidence="1">
    <location>
        <begin position="55"/>
        <end position="68"/>
    </location>
</feature>
<evidence type="ECO:0000256" key="1">
    <source>
        <dbReference type="SAM" id="MobiDB-lite"/>
    </source>
</evidence>
<sequence length="357" mass="36935">MLIPLFSTPLTSRKPSSARRLSRRKGGGGGGGHSSGGHTSSAGRGGSSGSGKASNPNASKARSGSIQSPGAKAGGRSYTTSTYSTGQPIPLSVIPQGQLFAGRKMGGGSRGTIYGSRTYGSGYPNEDSQRGTSGRDFPFIFWPIAWVVVADSTNTLHPSSSVPDNSTSASYLNTTLEYGTPTNDTRPGGPLAFIIFTSSPGLSSNLTTGNTPSTFYVLSDNTTITSLLSDLSANCTSFFSAASSSSNTSIGISNINSTTDLVIPRPEQVIQYYRASSIALALEGYNNSATYFPDPSSALDSALPSSMDTNLMQCLNETIGLAAPIPDGAASAVFRSTGVAYVHLSVLVLLWLMKMVV</sequence>
<evidence type="ECO:0000313" key="2">
    <source>
        <dbReference type="EMBL" id="KAF4618579.1"/>
    </source>
</evidence>
<feature type="compositionally biased region" description="Basic residues" evidence="1">
    <location>
        <begin position="16"/>
        <end position="26"/>
    </location>
</feature>
<dbReference type="Proteomes" id="UP000521872">
    <property type="component" value="Unassembled WGS sequence"/>
</dbReference>
<evidence type="ECO:0000313" key="3">
    <source>
        <dbReference type="Proteomes" id="UP000521872"/>
    </source>
</evidence>